<dbReference type="NCBIfam" id="TIGR01728">
    <property type="entry name" value="SsuA_fam"/>
    <property type="match status" value="1"/>
</dbReference>
<dbReference type="AlphaFoldDB" id="A0A081BN71"/>
<evidence type="ECO:0000256" key="5">
    <source>
        <dbReference type="ARBA" id="ARBA00022475"/>
    </source>
</evidence>
<dbReference type="STRING" id="1499966.U14_03083"/>
<organism evidence="10">
    <name type="scientific">Candidatus Moduliflexus flocculans</name>
    <dbReference type="NCBI Taxonomy" id="1499966"/>
    <lineage>
        <taxon>Bacteria</taxon>
        <taxon>Candidatus Moduliflexota</taxon>
        <taxon>Candidatus Moduliflexia</taxon>
        <taxon>Candidatus Moduliflexales</taxon>
        <taxon>Candidatus Moduliflexaceae</taxon>
    </lineage>
</organism>
<evidence type="ECO:0000313" key="10">
    <source>
        <dbReference type="EMBL" id="GAK51837.1"/>
    </source>
</evidence>
<dbReference type="Gene3D" id="3.40.190.10">
    <property type="entry name" value="Periplasmic binding protein-like II"/>
    <property type="match status" value="2"/>
</dbReference>
<evidence type="ECO:0000256" key="3">
    <source>
        <dbReference type="ARBA" id="ARBA00010742"/>
    </source>
</evidence>
<evidence type="ECO:0000256" key="6">
    <source>
        <dbReference type="ARBA" id="ARBA00022519"/>
    </source>
</evidence>
<dbReference type="GO" id="GO:0016020">
    <property type="term" value="C:membrane"/>
    <property type="evidence" value="ECO:0007669"/>
    <property type="project" value="InterPro"/>
</dbReference>
<keyword evidence="11" id="KW-1185">Reference proteome</keyword>
<gene>
    <name evidence="10" type="ORF">U14_03083</name>
</gene>
<keyword evidence="7 9" id="KW-0732">Signal</keyword>
<dbReference type="GO" id="GO:0042626">
    <property type="term" value="F:ATPase-coupled transmembrane transporter activity"/>
    <property type="evidence" value="ECO:0007669"/>
    <property type="project" value="InterPro"/>
</dbReference>
<reference evidence="10" key="1">
    <citation type="journal article" date="2015" name="PeerJ">
        <title>First genomic representation of candidate bacterial phylum KSB3 points to enhanced environmental sensing as a trigger of wastewater bulking.</title>
        <authorList>
            <person name="Sekiguchi Y."/>
            <person name="Ohashi A."/>
            <person name="Parks D.H."/>
            <person name="Yamauchi T."/>
            <person name="Tyson G.W."/>
            <person name="Hugenholtz P."/>
        </authorList>
    </citation>
    <scope>NUCLEOTIDE SEQUENCE [LARGE SCALE GENOMIC DNA]</scope>
</reference>
<dbReference type="Pfam" id="PF13379">
    <property type="entry name" value="NMT1_2"/>
    <property type="match status" value="1"/>
</dbReference>
<dbReference type="GO" id="GO:0012505">
    <property type="term" value="C:endomembrane system"/>
    <property type="evidence" value="ECO:0007669"/>
    <property type="project" value="UniProtKB-SubCell"/>
</dbReference>
<feature type="signal peptide" evidence="9">
    <location>
        <begin position="1"/>
        <end position="23"/>
    </location>
</feature>
<accession>A0A081BN71</accession>
<dbReference type="PANTHER" id="PTHR30024">
    <property type="entry name" value="ALIPHATIC SULFONATES-BINDING PROTEIN-RELATED"/>
    <property type="match status" value="1"/>
</dbReference>
<comment type="similarity">
    <text evidence="3">Belongs to the bacterial solute-binding protein SsuA/TauA family.</text>
</comment>
<evidence type="ECO:0000313" key="11">
    <source>
        <dbReference type="Proteomes" id="UP000030700"/>
    </source>
</evidence>
<dbReference type="EMBL" id="DF820457">
    <property type="protein sequence ID" value="GAK51837.1"/>
    <property type="molecule type" value="Genomic_DNA"/>
</dbReference>
<evidence type="ECO:0000256" key="8">
    <source>
        <dbReference type="ARBA" id="ARBA00023136"/>
    </source>
</evidence>
<feature type="chain" id="PRO_5001755197" evidence="9">
    <location>
        <begin position="24"/>
        <end position="322"/>
    </location>
</feature>
<dbReference type="Proteomes" id="UP000030700">
    <property type="component" value="Unassembled WGS sequence"/>
</dbReference>
<evidence type="ECO:0000256" key="9">
    <source>
        <dbReference type="SAM" id="SignalP"/>
    </source>
</evidence>
<proteinExistence type="inferred from homology"/>
<keyword evidence="6" id="KW-0997">Cell inner membrane</keyword>
<dbReference type="SUPFAM" id="SSF53850">
    <property type="entry name" value="Periplasmic binding protein-like II"/>
    <property type="match status" value="1"/>
</dbReference>
<dbReference type="CDD" id="cd13553">
    <property type="entry name" value="PBP2_NrtA_CpmA_like"/>
    <property type="match status" value="1"/>
</dbReference>
<keyword evidence="5" id="KW-1003">Cell membrane</keyword>
<dbReference type="HOGENOM" id="CLU_028871_10_0_0"/>
<dbReference type="InterPro" id="IPR044527">
    <property type="entry name" value="NrtA/CpmA_ABC-bd_dom"/>
</dbReference>
<evidence type="ECO:0000256" key="7">
    <source>
        <dbReference type="ARBA" id="ARBA00022729"/>
    </source>
</evidence>
<comment type="subcellular location">
    <subcellularLocation>
        <location evidence="1">Endomembrane system</location>
    </subcellularLocation>
    <subcellularLocation>
        <location evidence="2">Periplasm</location>
    </subcellularLocation>
</comment>
<evidence type="ECO:0000256" key="2">
    <source>
        <dbReference type="ARBA" id="ARBA00004418"/>
    </source>
</evidence>
<evidence type="ECO:0000256" key="4">
    <source>
        <dbReference type="ARBA" id="ARBA00022448"/>
    </source>
</evidence>
<sequence>MKRFFANSMIVFGLMIANIQTYAEPITIRIGHFPNITHAHGVIAHQLSRQGKGWFEERLGADVKIEWYTYNAGPSAMEAIFANALDVTYVGPNPAINAYVKSNGEEIRVISGATNGGAALIVQSNGRIAKPEDFGGKKIATPQLGNTQDVSCRAYLKANGYKVTQTGGDVLVLPTANPDQLSLFMKGEIDGVWTVEPWVSRLELEANGKLFLEETDSITTIFVSSTKFLTEHRDLAKKLADAHAELTAWIEANPEEAQKLIQAEIEAETTRPVSSELLTHAWPRLHFTNDVALETFAKFTQAAKDAGFLKTDADFANFIQKP</sequence>
<dbReference type="GO" id="GO:0042597">
    <property type="term" value="C:periplasmic space"/>
    <property type="evidence" value="ECO:0007669"/>
    <property type="project" value="UniProtKB-SubCell"/>
</dbReference>
<protein>
    <submittedName>
        <fullName evidence="10">Putative substrate-binding protein of aliphatic sulfonate ABC transporter</fullName>
    </submittedName>
</protein>
<evidence type="ECO:0000256" key="1">
    <source>
        <dbReference type="ARBA" id="ARBA00004308"/>
    </source>
</evidence>
<name>A0A081BN71_9BACT</name>
<keyword evidence="4" id="KW-0813">Transport</keyword>
<dbReference type="PANTHER" id="PTHR30024:SF47">
    <property type="entry name" value="TAURINE-BINDING PERIPLASMIC PROTEIN"/>
    <property type="match status" value="1"/>
</dbReference>
<keyword evidence="8" id="KW-0472">Membrane</keyword>
<dbReference type="InterPro" id="IPR010067">
    <property type="entry name" value="ABC_SsuA_sub-bd"/>
</dbReference>